<dbReference type="InterPro" id="IPR049712">
    <property type="entry name" value="Poly_export"/>
</dbReference>
<dbReference type="GO" id="GO:0015159">
    <property type="term" value="F:polysaccharide transmembrane transporter activity"/>
    <property type="evidence" value="ECO:0007669"/>
    <property type="project" value="InterPro"/>
</dbReference>
<feature type="domain" description="Soluble ligand binding" evidence="4">
    <location>
        <begin position="228"/>
        <end position="277"/>
    </location>
</feature>
<dbReference type="PANTHER" id="PTHR33619:SF3">
    <property type="entry name" value="POLYSACCHARIDE EXPORT PROTEIN GFCE-RELATED"/>
    <property type="match status" value="1"/>
</dbReference>
<feature type="domain" description="Soluble ligand binding" evidence="4">
    <location>
        <begin position="140"/>
        <end position="175"/>
    </location>
</feature>
<name>A0A3E1KCC0_9GAMM</name>
<organism evidence="5 6">
    <name type="scientific">Wenzhouxiangella sediminis</name>
    <dbReference type="NCBI Taxonomy" id="1792836"/>
    <lineage>
        <taxon>Bacteria</taxon>
        <taxon>Pseudomonadati</taxon>
        <taxon>Pseudomonadota</taxon>
        <taxon>Gammaproteobacteria</taxon>
        <taxon>Chromatiales</taxon>
        <taxon>Wenzhouxiangellaceae</taxon>
        <taxon>Wenzhouxiangella</taxon>
    </lineage>
</organism>
<dbReference type="Pfam" id="PF10531">
    <property type="entry name" value="SLBB"/>
    <property type="match status" value="2"/>
</dbReference>
<feature type="signal peptide" evidence="2">
    <location>
        <begin position="1"/>
        <end position="16"/>
    </location>
</feature>
<keyword evidence="5" id="KW-0547">Nucleotide-binding</keyword>
<dbReference type="PROSITE" id="PS51257">
    <property type="entry name" value="PROKAR_LIPOPROTEIN"/>
    <property type="match status" value="1"/>
</dbReference>
<evidence type="ECO:0000256" key="1">
    <source>
        <dbReference type="ARBA" id="ARBA00022729"/>
    </source>
</evidence>
<evidence type="ECO:0000259" key="4">
    <source>
        <dbReference type="Pfam" id="PF10531"/>
    </source>
</evidence>
<dbReference type="Gene3D" id="3.10.560.10">
    <property type="entry name" value="Outer membrane lipoprotein wza domain like"/>
    <property type="match status" value="1"/>
</dbReference>
<dbReference type="InterPro" id="IPR019554">
    <property type="entry name" value="Soluble_ligand-bd"/>
</dbReference>
<sequence length="334" mass="36327">MRVALAFLASIGLLLAGCAGSGSNRETTLQDFQKDVAAEERVSDINNRLMNLAVEGASDSVYRVGAEDRIRVNIFGVEDLSGEYRVNGAGRVLLPLVGEVSIAGLTLGEVEQAIAEAYAEDYLRDPQVSVEVVEYRSQQFTVIGAVEQPRVYNVSRQITLVEALAMAGGISAEAGSQVYLTDRVRNPDTNKIGTRTLIIDVENLMQEAEEYNLVLGESAMINVPRGGYVYVEGAVENPGAYPQRADTTVLKALAEAGGLSFEASKGNIRVMRRTDNGGWEAQDIDYDRIRDNPNLDVPLDNGDVVLVSANAFKEGWVNMWRVIQPIALLGFRPL</sequence>
<dbReference type="Gene3D" id="3.30.1950.10">
    <property type="entry name" value="wza like domain"/>
    <property type="match status" value="1"/>
</dbReference>
<gene>
    <name evidence="5" type="ORF">DZC52_01435</name>
</gene>
<dbReference type="OrthoDB" id="9808948at2"/>
<feature type="chain" id="PRO_5017651190" evidence="2">
    <location>
        <begin position="17"/>
        <end position="334"/>
    </location>
</feature>
<evidence type="ECO:0000256" key="2">
    <source>
        <dbReference type="SAM" id="SignalP"/>
    </source>
</evidence>
<dbReference type="Pfam" id="PF02563">
    <property type="entry name" value="Poly_export"/>
    <property type="match status" value="1"/>
</dbReference>
<dbReference type="RefSeq" id="WP_116649344.1">
    <property type="nucleotide sequence ID" value="NZ_QUZK01000007.1"/>
</dbReference>
<keyword evidence="6" id="KW-1185">Reference proteome</keyword>
<dbReference type="PANTHER" id="PTHR33619">
    <property type="entry name" value="POLYSACCHARIDE EXPORT PROTEIN GFCE-RELATED"/>
    <property type="match status" value="1"/>
</dbReference>
<evidence type="ECO:0000313" key="6">
    <source>
        <dbReference type="Proteomes" id="UP000260351"/>
    </source>
</evidence>
<dbReference type="InterPro" id="IPR003715">
    <property type="entry name" value="Poly_export_N"/>
</dbReference>
<protein>
    <submittedName>
        <fullName evidence="5">Iron dicitrate ABC transporter ATP-binding protein</fullName>
    </submittedName>
</protein>
<dbReference type="Proteomes" id="UP000260351">
    <property type="component" value="Unassembled WGS sequence"/>
</dbReference>
<proteinExistence type="predicted"/>
<reference evidence="5 6" key="1">
    <citation type="submission" date="2018-08" db="EMBL/GenBank/DDBJ databases">
        <title>Wenzhouxiangella salilacus sp. nov., a novel bacterium isolated from a saline lake in Xinjiang Province, China.</title>
        <authorList>
            <person name="Han S."/>
        </authorList>
    </citation>
    <scope>NUCLEOTIDE SEQUENCE [LARGE SCALE GENOMIC DNA]</scope>
    <source>
        <strain evidence="5 6">XDB06</strain>
    </source>
</reference>
<evidence type="ECO:0000313" key="5">
    <source>
        <dbReference type="EMBL" id="RFF32496.1"/>
    </source>
</evidence>
<dbReference type="AlphaFoldDB" id="A0A3E1KCC0"/>
<feature type="domain" description="Polysaccharide export protein N-terminal" evidence="3">
    <location>
        <begin position="58"/>
        <end position="132"/>
    </location>
</feature>
<dbReference type="GO" id="GO:0005524">
    <property type="term" value="F:ATP binding"/>
    <property type="evidence" value="ECO:0007669"/>
    <property type="project" value="UniProtKB-KW"/>
</dbReference>
<comment type="caution">
    <text evidence="5">The sequence shown here is derived from an EMBL/GenBank/DDBJ whole genome shotgun (WGS) entry which is preliminary data.</text>
</comment>
<dbReference type="EMBL" id="QUZK01000007">
    <property type="protein sequence ID" value="RFF32496.1"/>
    <property type="molecule type" value="Genomic_DNA"/>
</dbReference>
<keyword evidence="1 2" id="KW-0732">Signal</keyword>
<accession>A0A3E1KCC0</accession>
<keyword evidence="5" id="KW-0067">ATP-binding</keyword>
<evidence type="ECO:0000259" key="3">
    <source>
        <dbReference type="Pfam" id="PF02563"/>
    </source>
</evidence>